<accession>A0A9E7AN41</accession>
<name>A0A9E7AN41_9ACTN</name>
<evidence type="ECO:0008006" key="4">
    <source>
        <dbReference type="Google" id="ProtNLM"/>
    </source>
</evidence>
<evidence type="ECO:0000313" key="3">
    <source>
        <dbReference type="Proteomes" id="UP000831562"/>
    </source>
</evidence>
<feature type="signal peptide" evidence="1">
    <location>
        <begin position="1"/>
        <end position="23"/>
    </location>
</feature>
<feature type="chain" id="PRO_5039415460" description="Lipocalin-like domain-containing protein" evidence="1">
    <location>
        <begin position="24"/>
        <end position="159"/>
    </location>
</feature>
<protein>
    <recommendedName>
        <fullName evidence="4">Lipocalin-like domain-containing protein</fullName>
    </recommendedName>
</protein>
<keyword evidence="1" id="KW-0732">Signal</keyword>
<reference evidence="2" key="1">
    <citation type="submission" date="2022-05" db="EMBL/GenBank/DDBJ databases">
        <title>Using nanopore sequencing to obtain complete genomes from saliva samples.</title>
        <authorList>
            <person name="Baker J.L."/>
        </authorList>
    </citation>
    <scope>NUCLEOTIDE SEQUENCE</scope>
    <source>
        <strain evidence="2">JCVI-JB-Lp32</strain>
    </source>
</reference>
<evidence type="ECO:0000313" key="2">
    <source>
        <dbReference type="EMBL" id="UQF78008.1"/>
    </source>
</evidence>
<dbReference type="EMBL" id="CP097092">
    <property type="protein sequence ID" value="UQF78008.1"/>
    <property type="molecule type" value="Genomic_DNA"/>
</dbReference>
<dbReference type="AlphaFoldDB" id="A0A9E7AN41"/>
<dbReference type="Proteomes" id="UP000831562">
    <property type="component" value="Chromosome"/>
</dbReference>
<evidence type="ECO:0000256" key="1">
    <source>
        <dbReference type="SAM" id="SignalP"/>
    </source>
</evidence>
<sequence>MKRRQLALTCALVLALSSGVVFTACSPNIFGLPSPEEIAAQKEAEEKKAALAPYVGIWEAKSIEDENKGTVTEDMYKDVRDVYLAIYGYDFSDDGTGLFVRFGAQKPFTWSVDADGKLTITLAGNAGSYTASVDSSGQMTVEGSDGSKAILTQVSTDLR</sequence>
<proteinExistence type="predicted"/>
<dbReference type="PROSITE" id="PS51257">
    <property type="entry name" value="PROKAR_LIPOPROTEIN"/>
    <property type="match status" value="1"/>
</dbReference>
<gene>
    <name evidence="2" type="ORF">M3I19_06960</name>
</gene>
<organism evidence="2 3">
    <name type="scientific">Lancefieldella parvula</name>
    <dbReference type="NCBI Taxonomy" id="1382"/>
    <lineage>
        <taxon>Bacteria</taxon>
        <taxon>Bacillati</taxon>
        <taxon>Actinomycetota</taxon>
        <taxon>Coriobacteriia</taxon>
        <taxon>Coriobacteriales</taxon>
        <taxon>Atopobiaceae</taxon>
        <taxon>Lancefieldella</taxon>
    </lineage>
</organism>